<evidence type="ECO:0000256" key="1">
    <source>
        <dbReference type="SAM" id="MobiDB-lite"/>
    </source>
</evidence>
<keyword evidence="4" id="KW-1185">Reference proteome</keyword>
<feature type="compositionally biased region" description="Polar residues" evidence="1">
    <location>
        <begin position="513"/>
        <end position="524"/>
    </location>
</feature>
<sequence length="538" mass="60326">MAEPSTPPVEYARDCILYLRKSKGTAGISRQRRDSEALAARLRWRIVGECVDTDATAFVKIGSDVSALRTRRDDYQRLLTLLRTDQRETPLGVMAWHIDRVLRDPPEAEEFIRVCAPGMHPVETVRSGNYELWTPTGRKRLRNDVADSTYEVDHLIERLESDRDEKSRQGRWHGGPVPFGWKLQRLSLDDDEKSLVLDPVPAEAIRWAHMEVLRGLKNNETSLGEIAREWDRRGLRRRKGGRFVGGEVRRILLRSRNAGLVTRHGDVIETELEGGVADWPPIVEERVWRAVAEILLEPGRGPSNSRKRKWLGSNLYVCGVCGTTMRTGMGSGGTAEHRRAVVTYRCRSGGKGHAARNAAMLDEYVTALLKSRLARPDLMQLLAAEQPEDVEDIETRLAVEKSELLTWRRLARERKVSVLAFAENETACLARIETIKAELVAAVRTPLMVELLDVEDVGAEWDGQTLAWRRLVLQRLVTIHVHPARRGRPPMWRPGESYFNPEGIEPEWHVGGRTSSAQTGSSGARATGDGSGEGSSGG</sequence>
<dbReference type="PANTHER" id="PTHR30461:SF23">
    <property type="entry name" value="DNA RECOMBINASE-RELATED"/>
    <property type="match status" value="1"/>
</dbReference>
<dbReference type="InterPro" id="IPR036162">
    <property type="entry name" value="Resolvase-like_N_sf"/>
</dbReference>
<dbReference type="PROSITE" id="PS51737">
    <property type="entry name" value="RECOMBINASE_DNA_BIND"/>
    <property type="match status" value="1"/>
</dbReference>
<dbReference type="EMBL" id="QTTT01000001">
    <property type="protein sequence ID" value="REF00233.1"/>
    <property type="molecule type" value="Genomic_DNA"/>
</dbReference>
<dbReference type="InterPro" id="IPR011109">
    <property type="entry name" value="DNA_bind_recombinase_dom"/>
</dbReference>
<accession>A0A3D9SWB2</accession>
<feature type="region of interest" description="Disordered" evidence="1">
    <location>
        <begin position="503"/>
        <end position="538"/>
    </location>
</feature>
<dbReference type="AlphaFoldDB" id="A0A3D9SWB2"/>
<dbReference type="Pfam" id="PF00239">
    <property type="entry name" value="Resolvase"/>
    <property type="match status" value="1"/>
</dbReference>
<evidence type="ECO:0000313" key="3">
    <source>
        <dbReference type="EMBL" id="REF00233.1"/>
    </source>
</evidence>
<dbReference type="InterPro" id="IPR038109">
    <property type="entry name" value="DNA_bind_recomb_sf"/>
</dbReference>
<evidence type="ECO:0000259" key="2">
    <source>
        <dbReference type="PROSITE" id="PS51737"/>
    </source>
</evidence>
<dbReference type="Proteomes" id="UP000256661">
    <property type="component" value="Unassembled WGS sequence"/>
</dbReference>
<dbReference type="RefSeq" id="WP_116025408.1">
    <property type="nucleotide sequence ID" value="NZ_QTTT01000001.1"/>
</dbReference>
<dbReference type="OrthoDB" id="4500247at2"/>
<evidence type="ECO:0000313" key="4">
    <source>
        <dbReference type="Proteomes" id="UP000256661"/>
    </source>
</evidence>
<feature type="compositionally biased region" description="Gly residues" evidence="1">
    <location>
        <begin position="529"/>
        <end position="538"/>
    </location>
</feature>
<dbReference type="InterPro" id="IPR006119">
    <property type="entry name" value="Resolv_N"/>
</dbReference>
<dbReference type="InterPro" id="IPR050639">
    <property type="entry name" value="SSR_resolvase"/>
</dbReference>
<name>A0A3D9SWB2_9ACTN</name>
<dbReference type="SUPFAM" id="SSF53041">
    <property type="entry name" value="Resolvase-like"/>
    <property type="match status" value="1"/>
</dbReference>
<dbReference type="Gene3D" id="3.40.50.1390">
    <property type="entry name" value="Resolvase, N-terminal catalytic domain"/>
    <property type="match status" value="1"/>
</dbReference>
<dbReference type="Gene3D" id="3.90.1750.20">
    <property type="entry name" value="Putative Large Serine Recombinase, Chain B, Domain 2"/>
    <property type="match status" value="1"/>
</dbReference>
<proteinExistence type="predicted"/>
<gene>
    <name evidence="3" type="ORF">DFJ69_5761</name>
</gene>
<dbReference type="SMART" id="SM00857">
    <property type="entry name" value="Resolvase"/>
    <property type="match status" value="1"/>
</dbReference>
<dbReference type="Pfam" id="PF07508">
    <property type="entry name" value="Recombinase"/>
    <property type="match status" value="1"/>
</dbReference>
<feature type="domain" description="Recombinase" evidence="2">
    <location>
        <begin position="178"/>
        <end position="301"/>
    </location>
</feature>
<reference evidence="3 4" key="1">
    <citation type="submission" date="2018-08" db="EMBL/GenBank/DDBJ databases">
        <title>Sequencing the genomes of 1000 actinobacteria strains.</title>
        <authorList>
            <person name="Klenk H.-P."/>
        </authorList>
    </citation>
    <scope>NUCLEOTIDE SEQUENCE [LARGE SCALE GENOMIC DNA]</scope>
    <source>
        <strain evidence="3 4">DSM 43927</strain>
    </source>
</reference>
<dbReference type="PANTHER" id="PTHR30461">
    <property type="entry name" value="DNA-INVERTASE FROM LAMBDOID PROPHAGE"/>
    <property type="match status" value="1"/>
</dbReference>
<dbReference type="GO" id="GO:0003677">
    <property type="term" value="F:DNA binding"/>
    <property type="evidence" value="ECO:0007669"/>
    <property type="project" value="InterPro"/>
</dbReference>
<protein>
    <submittedName>
        <fullName evidence="3">Recombinase</fullName>
    </submittedName>
</protein>
<dbReference type="GO" id="GO:0000150">
    <property type="term" value="F:DNA strand exchange activity"/>
    <property type="evidence" value="ECO:0007669"/>
    <property type="project" value="InterPro"/>
</dbReference>
<comment type="caution">
    <text evidence="3">The sequence shown here is derived from an EMBL/GenBank/DDBJ whole genome shotgun (WGS) entry which is preliminary data.</text>
</comment>
<organism evidence="3 4">
    <name type="scientific">Thermomonospora umbrina</name>
    <dbReference type="NCBI Taxonomy" id="111806"/>
    <lineage>
        <taxon>Bacteria</taxon>
        <taxon>Bacillati</taxon>
        <taxon>Actinomycetota</taxon>
        <taxon>Actinomycetes</taxon>
        <taxon>Streptosporangiales</taxon>
        <taxon>Thermomonosporaceae</taxon>
        <taxon>Thermomonospora</taxon>
    </lineage>
</organism>